<evidence type="ECO:0000256" key="1">
    <source>
        <dbReference type="SAM" id="MobiDB-lite"/>
    </source>
</evidence>
<evidence type="ECO:0008006" key="4">
    <source>
        <dbReference type="Google" id="ProtNLM"/>
    </source>
</evidence>
<proteinExistence type="predicted"/>
<dbReference type="RefSeq" id="WP_100141982.1">
    <property type="nucleotide sequence ID" value="NZ_BMKO01000003.1"/>
</dbReference>
<feature type="region of interest" description="Disordered" evidence="1">
    <location>
        <begin position="45"/>
        <end position="74"/>
    </location>
</feature>
<name>A0ABQ1T375_9GAMM</name>
<evidence type="ECO:0000313" key="3">
    <source>
        <dbReference type="Proteomes" id="UP000606498"/>
    </source>
</evidence>
<protein>
    <recommendedName>
        <fullName evidence="4">Ribosome alternative rescue factor ArfA</fullName>
    </recommendedName>
</protein>
<keyword evidence="3" id="KW-1185">Reference proteome</keyword>
<accession>A0ABQ1T375</accession>
<dbReference type="Proteomes" id="UP000606498">
    <property type="component" value="Unassembled WGS sequence"/>
</dbReference>
<comment type="caution">
    <text evidence="2">The sequence shown here is derived from an EMBL/GenBank/DDBJ whole genome shotgun (WGS) entry which is preliminary data.</text>
</comment>
<sequence>MKHLKKVLLFRVGFSEKVSRQDKNFFEAFLAGQSVAKRRISKHKKMATQGAAIQGRTKQIRTKQSGAKNENPLR</sequence>
<organism evidence="2 3">
    <name type="scientific">Shewanella carassii</name>
    <dbReference type="NCBI Taxonomy" id="1987584"/>
    <lineage>
        <taxon>Bacteria</taxon>
        <taxon>Pseudomonadati</taxon>
        <taxon>Pseudomonadota</taxon>
        <taxon>Gammaproteobacteria</taxon>
        <taxon>Alteromonadales</taxon>
        <taxon>Shewanellaceae</taxon>
        <taxon>Shewanella</taxon>
    </lineage>
</organism>
<evidence type="ECO:0000313" key="2">
    <source>
        <dbReference type="EMBL" id="GGE75460.1"/>
    </source>
</evidence>
<dbReference type="EMBL" id="BMKO01000003">
    <property type="protein sequence ID" value="GGE75460.1"/>
    <property type="molecule type" value="Genomic_DNA"/>
</dbReference>
<gene>
    <name evidence="2" type="ORF">GCM10011520_15080</name>
</gene>
<reference evidence="3" key="1">
    <citation type="journal article" date="2019" name="Int. J. Syst. Evol. Microbiol.">
        <title>The Global Catalogue of Microorganisms (GCM) 10K type strain sequencing project: providing services to taxonomists for standard genome sequencing and annotation.</title>
        <authorList>
            <consortium name="The Broad Institute Genomics Platform"/>
            <consortium name="The Broad Institute Genome Sequencing Center for Infectious Disease"/>
            <person name="Wu L."/>
            <person name="Ma J."/>
        </authorList>
    </citation>
    <scope>NUCLEOTIDE SEQUENCE [LARGE SCALE GENOMIC DNA]</scope>
    <source>
        <strain evidence="3">CGMCC 1.16033</strain>
    </source>
</reference>